<proteinExistence type="predicted"/>
<dbReference type="AlphaFoldDB" id="A0AAN6WE84"/>
<protein>
    <submittedName>
        <fullName evidence="1">Uncharacterized protein</fullName>
    </submittedName>
</protein>
<organism evidence="1 2">
    <name type="scientific">Triangularia setosa</name>
    <dbReference type="NCBI Taxonomy" id="2587417"/>
    <lineage>
        <taxon>Eukaryota</taxon>
        <taxon>Fungi</taxon>
        <taxon>Dikarya</taxon>
        <taxon>Ascomycota</taxon>
        <taxon>Pezizomycotina</taxon>
        <taxon>Sordariomycetes</taxon>
        <taxon>Sordariomycetidae</taxon>
        <taxon>Sordariales</taxon>
        <taxon>Podosporaceae</taxon>
        <taxon>Triangularia</taxon>
    </lineage>
</organism>
<sequence length="184" mass="20509">MLGLVPFCQGNPRLRIERSVNLCMNVERNIGQRCRVGDVEQDSVGDGESSTHYDCRVQMARMVAEWLAEASVLCTVYGMPKGAFTLVLDHERPVGNYGLSAIRFLSEASGWQAVAEDAFMAKGPLAPWRLIDAAGQDTHSYQYRNVSTMIEALAYSRYTVAIYHGISLRKHFEVGRRVMSSGEN</sequence>
<reference evidence="1" key="1">
    <citation type="journal article" date="2023" name="Mol. Phylogenet. Evol.">
        <title>Genome-scale phylogeny and comparative genomics of the fungal order Sordariales.</title>
        <authorList>
            <person name="Hensen N."/>
            <person name="Bonometti L."/>
            <person name="Westerberg I."/>
            <person name="Brannstrom I.O."/>
            <person name="Guillou S."/>
            <person name="Cros-Aarteil S."/>
            <person name="Calhoun S."/>
            <person name="Haridas S."/>
            <person name="Kuo A."/>
            <person name="Mondo S."/>
            <person name="Pangilinan J."/>
            <person name="Riley R."/>
            <person name="LaButti K."/>
            <person name="Andreopoulos B."/>
            <person name="Lipzen A."/>
            <person name="Chen C."/>
            <person name="Yan M."/>
            <person name="Daum C."/>
            <person name="Ng V."/>
            <person name="Clum A."/>
            <person name="Steindorff A."/>
            <person name="Ohm R.A."/>
            <person name="Martin F."/>
            <person name="Silar P."/>
            <person name="Natvig D.O."/>
            <person name="Lalanne C."/>
            <person name="Gautier V."/>
            <person name="Ament-Velasquez S.L."/>
            <person name="Kruys A."/>
            <person name="Hutchinson M.I."/>
            <person name="Powell A.J."/>
            <person name="Barry K."/>
            <person name="Miller A.N."/>
            <person name="Grigoriev I.V."/>
            <person name="Debuchy R."/>
            <person name="Gladieux P."/>
            <person name="Hiltunen Thoren M."/>
            <person name="Johannesson H."/>
        </authorList>
    </citation>
    <scope>NUCLEOTIDE SEQUENCE</scope>
    <source>
        <strain evidence="1">CBS 892.96</strain>
    </source>
</reference>
<accession>A0AAN6WE84</accession>
<keyword evidence="2" id="KW-1185">Reference proteome</keyword>
<comment type="caution">
    <text evidence="1">The sequence shown here is derived from an EMBL/GenBank/DDBJ whole genome shotgun (WGS) entry which is preliminary data.</text>
</comment>
<reference evidence="1" key="2">
    <citation type="submission" date="2023-05" db="EMBL/GenBank/DDBJ databases">
        <authorList>
            <consortium name="Lawrence Berkeley National Laboratory"/>
            <person name="Steindorff A."/>
            <person name="Hensen N."/>
            <person name="Bonometti L."/>
            <person name="Westerberg I."/>
            <person name="Brannstrom I.O."/>
            <person name="Guillou S."/>
            <person name="Cros-Aarteil S."/>
            <person name="Calhoun S."/>
            <person name="Haridas S."/>
            <person name="Kuo A."/>
            <person name="Mondo S."/>
            <person name="Pangilinan J."/>
            <person name="Riley R."/>
            <person name="Labutti K."/>
            <person name="Andreopoulos B."/>
            <person name="Lipzen A."/>
            <person name="Chen C."/>
            <person name="Yanf M."/>
            <person name="Daum C."/>
            <person name="Ng V."/>
            <person name="Clum A."/>
            <person name="Ohm R."/>
            <person name="Martin F."/>
            <person name="Silar P."/>
            <person name="Natvig D."/>
            <person name="Lalanne C."/>
            <person name="Gautier V."/>
            <person name="Ament-Velasquez S.L."/>
            <person name="Kruys A."/>
            <person name="Hutchinson M.I."/>
            <person name="Powell A.J."/>
            <person name="Barry K."/>
            <person name="Miller A.N."/>
            <person name="Grigoriev I.V."/>
            <person name="Debuchy R."/>
            <person name="Gladieux P."/>
            <person name="Thoren M.H."/>
            <person name="Johannesson H."/>
        </authorList>
    </citation>
    <scope>NUCLEOTIDE SEQUENCE</scope>
    <source>
        <strain evidence="1">CBS 892.96</strain>
    </source>
</reference>
<evidence type="ECO:0000313" key="2">
    <source>
        <dbReference type="Proteomes" id="UP001302321"/>
    </source>
</evidence>
<dbReference type="Proteomes" id="UP001302321">
    <property type="component" value="Unassembled WGS sequence"/>
</dbReference>
<dbReference type="EMBL" id="MU866102">
    <property type="protein sequence ID" value="KAK4180240.1"/>
    <property type="molecule type" value="Genomic_DNA"/>
</dbReference>
<name>A0AAN6WE84_9PEZI</name>
<evidence type="ECO:0000313" key="1">
    <source>
        <dbReference type="EMBL" id="KAK4180240.1"/>
    </source>
</evidence>
<gene>
    <name evidence="1" type="ORF">QBC36DRAFT_357537</name>
</gene>